<dbReference type="InterPro" id="IPR001563">
    <property type="entry name" value="Peptidase_S10"/>
</dbReference>
<accession>A0A453L0B6</accession>
<protein>
    <submittedName>
        <fullName evidence="2">Uncharacterized protein</fullName>
    </submittedName>
</protein>
<dbReference type="InterPro" id="IPR029058">
    <property type="entry name" value="AB_hydrolase_fold"/>
</dbReference>
<proteinExistence type="inferred from homology"/>
<evidence type="ECO:0000313" key="2">
    <source>
        <dbReference type="EnsemblPlants" id="AET5Gv20576600.24"/>
    </source>
</evidence>
<dbReference type="GO" id="GO:0006508">
    <property type="term" value="P:proteolysis"/>
    <property type="evidence" value="ECO:0007669"/>
    <property type="project" value="InterPro"/>
</dbReference>
<organism evidence="2 3">
    <name type="scientific">Aegilops tauschii subsp. strangulata</name>
    <name type="common">Goatgrass</name>
    <dbReference type="NCBI Taxonomy" id="200361"/>
    <lineage>
        <taxon>Eukaryota</taxon>
        <taxon>Viridiplantae</taxon>
        <taxon>Streptophyta</taxon>
        <taxon>Embryophyta</taxon>
        <taxon>Tracheophyta</taxon>
        <taxon>Spermatophyta</taxon>
        <taxon>Magnoliopsida</taxon>
        <taxon>Liliopsida</taxon>
        <taxon>Poales</taxon>
        <taxon>Poaceae</taxon>
        <taxon>BOP clade</taxon>
        <taxon>Pooideae</taxon>
        <taxon>Triticodae</taxon>
        <taxon>Triticeae</taxon>
        <taxon>Triticinae</taxon>
        <taxon>Aegilops</taxon>
    </lineage>
</organism>
<evidence type="ECO:0000313" key="3">
    <source>
        <dbReference type="Proteomes" id="UP000015105"/>
    </source>
</evidence>
<dbReference type="Gene3D" id="6.10.250.940">
    <property type="match status" value="1"/>
</dbReference>
<reference evidence="2" key="4">
    <citation type="submission" date="2019-03" db="UniProtKB">
        <authorList>
            <consortium name="EnsemblPlants"/>
        </authorList>
    </citation>
    <scope>IDENTIFICATION</scope>
</reference>
<reference evidence="2" key="3">
    <citation type="journal article" date="2017" name="Nature">
        <title>Genome sequence of the progenitor of the wheat D genome Aegilops tauschii.</title>
        <authorList>
            <person name="Luo M.C."/>
            <person name="Gu Y.Q."/>
            <person name="Puiu D."/>
            <person name="Wang H."/>
            <person name="Twardziok S.O."/>
            <person name="Deal K.R."/>
            <person name="Huo N."/>
            <person name="Zhu T."/>
            <person name="Wang L."/>
            <person name="Wang Y."/>
            <person name="McGuire P.E."/>
            <person name="Liu S."/>
            <person name="Long H."/>
            <person name="Ramasamy R.K."/>
            <person name="Rodriguez J.C."/>
            <person name="Van S.L."/>
            <person name="Yuan L."/>
            <person name="Wang Z."/>
            <person name="Xia Z."/>
            <person name="Xiao L."/>
            <person name="Anderson O.D."/>
            <person name="Ouyang S."/>
            <person name="Liang Y."/>
            <person name="Zimin A.V."/>
            <person name="Pertea G."/>
            <person name="Qi P."/>
            <person name="Bennetzen J.L."/>
            <person name="Dai X."/>
            <person name="Dawson M.W."/>
            <person name="Muller H.G."/>
            <person name="Kugler K."/>
            <person name="Rivarola-Duarte L."/>
            <person name="Spannagl M."/>
            <person name="Mayer K.F.X."/>
            <person name="Lu F.H."/>
            <person name="Bevan M.W."/>
            <person name="Leroy P."/>
            <person name="Li P."/>
            <person name="You F.M."/>
            <person name="Sun Q."/>
            <person name="Liu Z."/>
            <person name="Lyons E."/>
            <person name="Wicker T."/>
            <person name="Salzberg S.L."/>
            <person name="Devos K.M."/>
            <person name="Dvorak J."/>
        </authorList>
    </citation>
    <scope>NUCLEOTIDE SEQUENCE [LARGE SCALE GENOMIC DNA]</scope>
    <source>
        <strain evidence="2">cv. AL8/78</strain>
    </source>
</reference>
<name>A0A453L0B6_AEGTS</name>
<reference evidence="3" key="2">
    <citation type="journal article" date="2017" name="Nat. Plants">
        <title>The Aegilops tauschii genome reveals multiple impacts of transposons.</title>
        <authorList>
            <person name="Zhao G."/>
            <person name="Zou C."/>
            <person name="Li K."/>
            <person name="Wang K."/>
            <person name="Li T."/>
            <person name="Gao L."/>
            <person name="Zhang X."/>
            <person name="Wang H."/>
            <person name="Yang Z."/>
            <person name="Liu X."/>
            <person name="Jiang W."/>
            <person name="Mao L."/>
            <person name="Kong X."/>
            <person name="Jiao Y."/>
            <person name="Jia J."/>
        </authorList>
    </citation>
    <scope>NUCLEOTIDE SEQUENCE [LARGE SCALE GENOMIC DNA]</scope>
    <source>
        <strain evidence="3">cv. AL8/78</strain>
    </source>
</reference>
<dbReference type="Gramene" id="AET5Gv20576600.24">
    <property type="protein sequence ID" value="AET5Gv20576600.24"/>
    <property type="gene ID" value="AET5Gv20576600"/>
</dbReference>
<dbReference type="Pfam" id="PF00450">
    <property type="entry name" value="Peptidase_S10"/>
    <property type="match status" value="1"/>
</dbReference>
<reference evidence="3" key="1">
    <citation type="journal article" date="2014" name="Science">
        <title>Ancient hybridizations among the ancestral genomes of bread wheat.</title>
        <authorList>
            <consortium name="International Wheat Genome Sequencing Consortium,"/>
            <person name="Marcussen T."/>
            <person name="Sandve S.R."/>
            <person name="Heier L."/>
            <person name="Spannagl M."/>
            <person name="Pfeifer M."/>
            <person name="Jakobsen K.S."/>
            <person name="Wulff B.B."/>
            <person name="Steuernagel B."/>
            <person name="Mayer K.F."/>
            <person name="Olsen O.A."/>
        </authorList>
    </citation>
    <scope>NUCLEOTIDE SEQUENCE [LARGE SCALE GENOMIC DNA]</scope>
    <source>
        <strain evidence="3">cv. AL8/78</strain>
    </source>
</reference>
<reference evidence="2" key="5">
    <citation type="journal article" date="2021" name="G3 (Bethesda)">
        <title>Aegilops tauschii genome assembly Aet v5.0 features greater sequence contiguity and improved annotation.</title>
        <authorList>
            <person name="Wang L."/>
            <person name="Zhu T."/>
            <person name="Rodriguez J.C."/>
            <person name="Deal K.R."/>
            <person name="Dubcovsky J."/>
            <person name="McGuire P.E."/>
            <person name="Lux T."/>
            <person name="Spannagl M."/>
            <person name="Mayer K.F.X."/>
            <person name="Baldrich P."/>
            <person name="Meyers B.C."/>
            <person name="Huo N."/>
            <person name="Gu Y.Q."/>
            <person name="Zhou H."/>
            <person name="Devos K.M."/>
            <person name="Bennetzen J.L."/>
            <person name="Unver T."/>
            <person name="Budak H."/>
            <person name="Gulick P.J."/>
            <person name="Galiba G."/>
            <person name="Kalapos B."/>
            <person name="Nelson D.R."/>
            <person name="Li P."/>
            <person name="You F.M."/>
            <person name="Luo M.C."/>
            <person name="Dvorak J."/>
        </authorList>
    </citation>
    <scope>NUCLEOTIDE SEQUENCE [LARGE SCALE GENOMIC DNA]</scope>
    <source>
        <strain evidence="2">cv. AL8/78</strain>
    </source>
</reference>
<dbReference type="AlphaFoldDB" id="A0A453L0B6"/>
<dbReference type="GO" id="GO:0004185">
    <property type="term" value="F:serine-type carboxypeptidase activity"/>
    <property type="evidence" value="ECO:0007669"/>
    <property type="project" value="InterPro"/>
</dbReference>
<keyword evidence="3" id="KW-1185">Reference proteome</keyword>
<evidence type="ECO:0000256" key="1">
    <source>
        <dbReference type="ARBA" id="ARBA00009431"/>
    </source>
</evidence>
<dbReference type="SUPFAM" id="SSF53474">
    <property type="entry name" value="alpha/beta-Hydrolases"/>
    <property type="match status" value="1"/>
</dbReference>
<sequence length="47" mass="5481">MAGYDPCMEYYVEAYLNTGEVQEALHARTNTNWLACPRTRYMLYLSA</sequence>
<dbReference type="Proteomes" id="UP000015105">
    <property type="component" value="Chromosome 5D"/>
</dbReference>
<dbReference type="EnsemblPlants" id="AET5Gv20576600.24">
    <property type="protein sequence ID" value="AET5Gv20576600.24"/>
    <property type="gene ID" value="AET5Gv20576600"/>
</dbReference>
<comment type="similarity">
    <text evidence="1">Belongs to the peptidase S10 family.</text>
</comment>